<comment type="caution">
    <text evidence="9">The sequence shown here is derived from an EMBL/GenBank/DDBJ whole genome shotgun (WGS) entry which is preliminary data.</text>
</comment>
<dbReference type="Proteomes" id="UP000641386">
    <property type="component" value="Unassembled WGS sequence"/>
</dbReference>
<sequence length="929" mass="95322">MSELNTIAPAWVRVRLRTAPGTAAALALLVALTACLAAAFPRALDRYEDAGLVRAAEQAAPPRTNLTVVAPPPGLQWPSRQREQAVLPPALQHQYADLLRAVGRPLVADTDQSSYGVQTSEALPVPDRWIPRPNGIPAKVRLMAQNGLAAHSSLRTGRMPRTSGHVTADTAEVEAAVTVETARSLHVKVGSVVHVPAVSRPPLAVRVTGIVEPREPSGAYWSAQPLLRTPTLARVPGAGDPMYYWLGALLLPPEAAPALLATEGKPVRYWQMAPDTGALHARDLDGLKSAVAALESGPGLGQVREATDPDAQVSTELDDVLDGYDRLSSGIGPLVAVAAFGSAAVAGVVLLMAGGLAADRRRAELALLRARGASLRGLSGRLLAETAVVVVPAGAAGLAAALFAFPGARRLPALLAAAAVTAVACAALPLRAAVAHRAVRVHGPREDTVSVRPSRRRTVAELTLLVIAAGAVEALRRRGLTGGAGASAASGGAGDAGSPGASGDQLVSLAPVLVGVIAALVLVRLYPLPLRWLTRPAGRLRGAVGHLSLARAGRTSVSAVLPLLALLTALTTAAFGGSVLAGVADARDHAALLTVGADARIESIGTLPDGLADTVRHAPGVSGLAEVSANYHARAGANLTSVTVAGVVPADYAALSRRTGLGAFPQERLRRPADGGRTPLPALASPSVARTYGTQPFPLRLDDGTTVTVRIALVRDRTPALIGTDFLIVDRAGMSREAAGTSALLVTGGHLDAGALRRAAGKDATVQLRSAERAQYVDSPLQSGAERIYTAAVAAGAGYAVLALLLALLRAAPERAALLARLRTMGLTRAQGRRLLVLESLPQALLAAAGGALTGWATIRLLSPGIDLTGIALPSSAASVGRNALRTDPLSLVLPAVAVLLLAVAVAVVQAWWTSRRGSVRELRAGDAR</sequence>
<evidence type="ECO:0000256" key="7">
    <source>
        <dbReference type="SAM" id="Phobius"/>
    </source>
</evidence>
<dbReference type="GO" id="GO:0098797">
    <property type="term" value="C:plasma membrane protein complex"/>
    <property type="evidence" value="ECO:0007669"/>
    <property type="project" value="TreeGrafter"/>
</dbReference>
<comment type="subcellular location">
    <subcellularLocation>
        <location evidence="1">Cell membrane</location>
        <topology evidence="1">Multi-pass membrane protein</topology>
    </subcellularLocation>
</comment>
<evidence type="ECO:0000259" key="8">
    <source>
        <dbReference type="Pfam" id="PF02687"/>
    </source>
</evidence>
<evidence type="ECO:0000256" key="6">
    <source>
        <dbReference type="ARBA" id="ARBA00023136"/>
    </source>
</evidence>
<feature type="transmembrane region" description="Helical" evidence="7">
    <location>
        <begin position="559"/>
        <end position="584"/>
    </location>
</feature>
<organism evidence="9 10">
    <name type="scientific">Streptomyces spiralis</name>
    <dbReference type="NCBI Taxonomy" id="66376"/>
    <lineage>
        <taxon>Bacteria</taxon>
        <taxon>Bacillati</taxon>
        <taxon>Actinomycetota</taxon>
        <taxon>Actinomycetes</taxon>
        <taxon>Kitasatosporales</taxon>
        <taxon>Streptomycetaceae</taxon>
        <taxon>Streptomyces</taxon>
    </lineage>
</organism>
<name>A0A918ZR81_9ACTN</name>
<proteinExistence type="inferred from homology"/>
<reference evidence="9" key="1">
    <citation type="journal article" date="2014" name="Int. J. Syst. Evol. Microbiol.">
        <title>Complete genome sequence of Corynebacterium casei LMG S-19264T (=DSM 44701T), isolated from a smear-ripened cheese.</title>
        <authorList>
            <consortium name="US DOE Joint Genome Institute (JGI-PGF)"/>
            <person name="Walter F."/>
            <person name="Albersmeier A."/>
            <person name="Kalinowski J."/>
            <person name="Ruckert C."/>
        </authorList>
    </citation>
    <scope>NUCLEOTIDE SEQUENCE</scope>
    <source>
        <strain evidence="9">JCM 3302</strain>
    </source>
</reference>
<protein>
    <submittedName>
        <fullName evidence="9">Membrane protein</fullName>
    </submittedName>
</protein>
<feature type="transmembrane region" description="Helical" evidence="7">
    <location>
        <begin position="835"/>
        <end position="859"/>
    </location>
</feature>
<feature type="domain" description="ABC3 transporter permease C-terminal" evidence="8">
    <location>
        <begin position="799"/>
        <end position="912"/>
    </location>
</feature>
<feature type="transmembrane region" description="Helical" evidence="7">
    <location>
        <begin position="506"/>
        <end position="526"/>
    </location>
</feature>
<evidence type="ECO:0000256" key="2">
    <source>
        <dbReference type="ARBA" id="ARBA00005236"/>
    </source>
</evidence>
<evidence type="ECO:0000256" key="3">
    <source>
        <dbReference type="ARBA" id="ARBA00022475"/>
    </source>
</evidence>
<dbReference type="InterPro" id="IPR003838">
    <property type="entry name" value="ABC3_permease_C"/>
</dbReference>
<feature type="transmembrane region" description="Helical" evidence="7">
    <location>
        <begin position="411"/>
        <end position="430"/>
    </location>
</feature>
<evidence type="ECO:0000256" key="4">
    <source>
        <dbReference type="ARBA" id="ARBA00022692"/>
    </source>
</evidence>
<keyword evidence="10" id="KW-1185">Reference proteome</keyword>
<dbReference type="PANTHER" id="PTHR30489:SF0">
    <property type="entry name" value="LIPOPROTEIN-RELEASING SYSTEM TRANSMEMBRANE PROTEIN LOLE"/>
    <property type="match status" value="1"/>
</dbReference>
<dbReference type="PANTHER" id="PTHR30489">
    <property type="entry name" value="LIPOPROTEIN-RELEASING SYSTEM TRANSMEMBRANE PROTEIN LOLE"/>
    <property type="match status" value="1"/>
</dbReference>
<comment type="similarity">
    <text evidence="2">Belongs to the ABC-4 integral membrane protein family. LolC/E subfamily.</text>
</comment>
<keyword evidence="5 7" id="KW-1133">Transmembrane helix</keyword>
<evidence type="ECO:0000313" key="10">
    <source>
        <dbReference type="Proteomes" id="UP000641386"/>
    </source>
</evidence>
<dbReference type="InterPro" id="IPR051447">
    <property type="entry name" value="Lipoprotein-release_system"/>
</dbReference>
<feature type="transmembrane region" description="Helical" evidence="7">
    <location>
        <begin position="788"/>
        <end position="809"/>
    </location>
</feature>
<keyword evidence="6 7" id="KW-0472">Membrane</keyword>
<reference evidence="9" key="2">
    <citation type="submission" date="2020-09" db="EMBL/GenBank/DDBJ databases">
        <authorList>
            <person name="Sun Q."/>
            <person name="Ohkuma M."/>
        </authorList>
    </citation>
    <scope>NUCLEOTIDE SEQUENCE</scope>
    <source>
        <strain evidence="9">JCM 3302</strain>
    </source>
</reference>
<keyword evidence="3" id="KW-1003">Cell membrane</keyword>
<feature type="transmembrane region" description="Helical" evidence="7">
    <location>
        <begin position="892"/>
        <end position="913"/>
    </location>
</feature>
<feature type="transmembrane region" description="Helical" evidence="7">
    <location>
        <begin position="378"/>
        <end position="405"/>
    </location>
</feature>
<dbReference type="Pfam" id="PF02687">
    <property type="entry name" value="FtsX"/>
    <property type="match status" value="1"/>
</dbReference>
<feature type="transmembrane region" description="Helical" evidence="7">
    <location>
        <begin position="458"/>
        <end position="475"/>
    </location>
</feature>
<dbReference type="EMBL" id="BNBC01000007">
    <property type="protein sequence ID" value="GHE66515.1"/>
    <property type="molecule type" value="Genomic_DNA"/>
</dbReference>
<evidence type="ECO:0000256" key="1">
    <source>
        <dbReference type="ARBA" id="ARBA00004651"/>
    </source>
</evidence>
<feature type="transmembrane region" description="Helical" evidence="7">
    <location>
        <begin position="334"/>
        <end position="357"/>
    </location>
</feature>
<keyword evidence="4 7" id="KW-0812">Transmembrane</keyword>
<gene>
    <name evidence="9" type="ORF">GCM10014715_20070</name>
</gene>
<dbReference type="AlphaFoldDB" id="A0A918ZR81"/>
<evidence type="ECO:0000256" key="5">
    <source>
        <dbReference type="ARBA" id="ARBA00022989"/>
    </source>
</evidence>
<evidence type="ECO:0000313" key="9">
    <source>
        <dbReference type="EMBL" id="GHE66515.1"/>
    </source>
</evidence>
<dbReference type="GO" id="GO:0044874">
    <property type="term" value="P:lipoprotein localization to outer membrane"/>
    <property type="evidence" value="ECO:0007669"/>
    <property type="project" value="TreeGrafter"/>
</dbReference>
<accession>A0A918ZR81</accession>